<proteinExistence type="predicted"/>
<keyword evidence="2" id="KW-0812">Transmembrane</keyword>
<organism evidence="3 4">
    <name type="scientific">Rhipicephalus microplus</name>
    <name type="common">Cattle tick</name>
    <name type="synonym">Boophilus microplus</name>
    <dbReference type="NCBI Taxonomy" id="6941"/>
    <lineage>
        <taxon>Eukaryota</taxon>
        <taxon>Metazoa</taxon>
        <taxon>Ecdysozoa</taxon>
        <taxon>Arthropoda</taxon>
        <taxon>Chelicerata</taxon>
        <taxon>Arachnida</taxon>
        <taxon>Acari</taxon>
        <taxon>Parasitiformes</taxon>
        <taxon>Ixodida</taxon>
        <taxon>Ixodoidea</taxon>
        <taxon>Ixodidae</taxon>
        <taxon>Rhipicephalinae</taxon>
        <taxon>Rhipicephalus</taxon>
        <taxon>Boophilus</taxon>
    </lineage>
</organism>
<keyword evidence="2" id="KW-0472">Membrane</keyword>
<protein>
    <submittedName>
        <fullName evidence="3">Uncharacterized protein</fullName>
    </submittedName>
</protein>
<feature type="region of interest" description="Disordered" evidence="1">
    <location>
        <begin position="1"/>
        <end position="24"/>
    </location>
</feature>
<evidence type="ECO:0000313" key="4">
    <source>
        <dbReference type="Proteomes" id="UP000821866"/>
    </source>
</evidence>
<evidence type="ECO:0000256" key="1">
    <source>
        <dbReference type="SAM" id="MobiDB-lite"/>
    </source>
</evidence>
<evidence type="ECO:0000256" key="2">
    <source>
        <dbReference type="SAM" id="Phobius"/>
    </source>
</evidence>
<sequence length="215" mass="24194">MPFFRLRSALSSSHRTGRRRKKDSLPATMTFKDFTRADDDIVSCAEATDDEILRQVVPEPESGSDDDNDDRPQPSAAEIANAVTILSSIYGDDVTLAQIRKSDKVTQWTHIFYLAASVSFVGGVVFAIYGSAERQPWADPGQCCHRQASTIFSAIELWRCSGICRGRHHRSKYSPPWYASIARCRRYVNRQEAVTLIKISKTASLLNFVETTCFY</sequence>
<dbReference type="Proteomes" id="UP000821866">
    <property type="component" value="Unassembled WGS sequence"/>
</dbReference>
<reference evidence="3" key="1">
    <citation type="journal article" date="2020" name="Cell">
        <title>Large-Scale Comparative Analyses of Tick Genomes Elucidate Their Genetic Diversity and Vector Capacities.</title>
        <authorList>
            <consortium name="Tick Genome and Microbiome Consortium (TIGMIC)"/>
            <person name="Jia N."/>
            <person name="Wang J."/>
            <person name="Shi W."/>
            <person name="Du L."/>
            <person name="Sun Y."/>
            <person name="Zhan W."/>
            <person name="Jiang J.F."/>
            <person name="Wang Q."/>
            <person name="Zhang B."/>
            <person name="Ji P."/>
            <person name="Bell-Sakyi L."/>
            <person name="Cui X.M."/>
            <person name="Yuan T.T."/>
            <person name="Jiang B.G."/>
            <person name="Yang W.F."/>
            <person name="Lam T.T."/>
            <person name="Chang Q.C."/>
            <person name="Ding S.J."/>
            <person name="Wang X.J."/>
            <person name="Zhu J.G."/>
            <person name="Ruan X.D."/>
            <person name="Zhao L."/>
            <person name="Wei J.T."/>
            <person name="Ye R.Z."/>
            <person name="Que T.C."/>
            <person name="Du C.H."/>
            <person name="Zhou Y.H."/>
            <person name="Cheng J.X."/>
            <person name="Dai P.F."/>
            <person name="Guo W.B."/>
            <person name="Han X.H."/>
            <person name="Huang E.J."/>
            <person name="Li L.F."/>
            <person name="Wei W."/>
            <person name="Gao Y.C."/>
            <person name="Liu J.Z."/>
            <person name="Shao H.Z."/>
            <person name="Wang X."/>
            <person name="Wang C.C."/>
            <person name="Yang T.C."/>
            <person name="Huo Q.B."/>
            <person name="Li W."/>
            <person name="Chen H.Y."/>
            <person name="Chen S.E."/>
            <person name="Zhou L.G."/>
            <person name="Ni X.B."/>
            <person name="Tian J.H."/>
            <person name="Sheng Y."/>
            <person name="Liu T."/>
            <person name="Pan Y.S."/>
            <person name="Xia L.Y."/>
            <person name="Li J."/>
            <person name="Zhao F."/>
            <person name="Cao W.C."/>
        </authorList>
    </citation>
    <scope>NUCLEOTIDE SEQUENCE</scope>
    <source>
        <strain evidence="3">Rmic-2018</strain>
    </source>
</reference>
<dbReference type="AlphaFoldDB" id="A0A9J6DUG9"/>
<accession>A0A9J6DUG9</accession>
<keyword evidence="4" id="KW-1185">Reference proteome</keyword>
<keyword evidence="2" id="KW-1133">Transmembrane helix</keyword>
<dbReference type="VEuPathDB" id="VectorBase:LOC119170828"/>
<feature type="transmembrane region" description="Helical" evidence="2">
    <location>
        <begin position="111"/>
        <end position="132"/>
    </location>
</feature>
<gene>
    <name evidence="3" type="ORF">HPB51_012125</name>
</gene>
<name>A0A9J6DUG9_RHIMP</name>
<comment type="caution">
    <text evidence="3">The sequence shown here is derived from an EMBL/GenBank/DDBJ whole genome shotgun (WGS) entry which is preliminary data.</text>
</comment>
<evidence type="ECO:0000313" key="3">
    <source>
        <dbReference type="EMBL" id="KAH8025803.1"/>
    </source>
</evidence>
<reference evidence="3" key="2">
    <citation type="submission" date="2021-09" db="EMBL/GenBank/DDBJ databases">
        <authorList>
            <person name="Jia N."/>
            <person name="Wang J."/>
            <person name="Shi W."/>
            <person name="Du L."/>
            <person name="Sun Y."/>
            <person name="Zhan W."/>
            <person name="Jiang J."/>
            <person name="Wang Q."/>
            <person name="Zhang B."/>
            <person name="Ji P."/>
            <person name="Sakyi L.B."/>
            <person name="Cui X."/>
            <person name="Yuan T."/>
            <person name="Jiang B."/>
            <person name="Yang W."/>
            <person name="Lam T.T.-Y."/>
            <person name="Chang Q."/>
            <person name="Ding S."/>
            <person name="Wang X."/>
            <person name="Zhu J."/>
            <person name="Ruan X."/>
            <person name="Zhao L."/>
            <person name="Wei J."/>
            <person name="Que T."/>
            <person name="Du C."/>
            <person name="Cheng J."/>
            <person name="Dai P."/>
            <person name="Han X."/>
            <person name="Huang E."/>
            <person name="Gao Y."/>
            <person name="Liu J."/>
            <person name="Shao H."/>
            <person name="Ye R."/>
            <person name="Li L."/>
            <person name="Wei W."/>
            <person name="Wang X."/>
            <person name="Wang C."/>
            <person name="Huo Q."/>
            <person name="Li W."/>
            <person name="Guo W."/>
            <person name="Chen H."/>
            <person name="Chen S."/>
            <person name="Zhou L."/>
            <person name="Zhou L."/>
            <person name="Ni X."/>
            <person name="Tian J."/>
            <person name="Zhou Y."/>
            <person name="Sheng Y."/>
            <person name="Liu T."/>
            <person name="Pan Y."/>
            <person name="Xia L."/>
            <person name="Li J."/>
            <person name="Zhao F."/>
            <person name="Cao W."/>
        </authorList>
    </citation>
    <scope>NUCLEOTIDE SEQUENCE</scope>
    <source>
        <strain evidence="3">Rmic-2018</strain>
        <tissue evidence="3">Larvae</tissue>
    </source>
</reference>
<dbReference type="EMBL" id="JABSTU010000007">
    <property type="protein sequence ID" value="KAH8025803.1"/>
    <property type="molecule type" value="Genomic_DNA"/>
</dbReference>